<evidence type="ECO:0000313" key="8">
    <source>
        <dbReference type="EMBL" id="SAL24350.1"/>
    </source>
</evidence>
<keyword evidence="4" id="KW-0472">Membrane</keyword>
<evidence type="ECO:0000256" key="5">
    <source>
        <dbReference type="ARBA" id="ARBA00023139"/>
    </source>
</evidence>
<evidence type="ECO:0000256" key="1">
    <source>
        <dbReference type="ARBA" id="ARBA00010296"/>
    </source>
</evidence>
<keyword evidence="6 8" id="KW-0449">Lipoprotein</keyword>
<evidence type="ECO:0000313" key="9">
    <source>
        <dbReference type="Proteomes" id="UP000054893"/>
    </source>
</evidence>
<name>A0A158FYV8_CABSO</name>
<dbReference type="GO" id="GO:0016020">
    <property type="term" value="C:membrane"/>
    <property type="evidence" value="ECO:0007669"/>
    <property type="project" value="InterPro"/>
</dbReference>
<dbReference type="RefSeq" id="WP_060818451.1">
    <property type="nucleotide sequence ID" value="NZ_FCOC02000004.1"/>
</dbReference>
<reference evidence="8 9" key="1">
    <citation type="submission" date="2016-01" db="EMBL/GenBank/DDBJ databases">
        <authorList>
            <person name="Oliw E.H."/>
        </authorList>
    </citation>
    <scope>NUCLEOTIDE SEQUENCE [LARGE SCALE GENOMIC DNA]</scope>
    <source>
        <strain evidence="8">LMG 22029</strain>
    </source>
</reference>
<organism evidence="8 9">
    <name type="scientific">Caballeronia sordidicola</name>
    <name type="common">Burkholderia sordidicola</name>
    <dbReference type="NCBI Taxonomy" id="196367"/>
    <lineage>
        <taxon>Bacteria</taxon>
        <taxon>Pseudomonadati</taxon>
        <taxon>Pseudomonadota</taxon>
        <taxon>Betaproteobacteria</taxon>
        <taxon>Burkholderiales</taxon>
        <taxon>Burkholderiaceae</taxon>
        <taxon>Caballeronia</taxon>
    </lineage>
</organism>
<gene>
    <name evidence="8" type="ORF">AWB64_01907</name>
</gene>
<evidence type="ECO:0000256" key="3">
    <source>
        <dbReference type="ARBA" id="ARBA00022729"/>
    </source>
</evidence>
<feature type="signal peptide" evidence="7">
    <location>
        <begin position="1"/>
        <end position="19"/>
    </location>
</feature>
<proteinExistence type="inferred from homology"/>
<accession>A0A158FYV8</accession>
<dbReference type="AlphaFoldDB" id="A0A158FYV8"/>
<keyword evidence="3 7" id="KW-0732">Signal</keyword>
<evidence type="ECO:0000256" key="2">
    <source>
        <dbReference type="ARBA" id="ARBA00022475"/>
    </source>
</evidence>
<sequence length="42" mass="4345">MKRVAIWLALMGVVLGAAACNTVHGFGEDMRATGNAISNAVK</sequence>
<evidence type="ECO:0000256" key="4">
    <source>
        <dbReference type="ARBA" id="ARBA00023136"/>
    </source>
</evidence>
<feature type="chain" id="PRO_5007810393" evidence="7">
    <location>
        <begin position="20"/>
        <end position="42"/>
    </location>
</feature>
<dbReference type="EMBL" id="FCOC02000004">
    <property type="protein sequence ID" value="SAL24350.1"/>
    <property type="molecule type" value="Genomic_DNA"/>
</dbReference>
<dbReference type="Proteomes" id="UP000054893">
    <property type="component" value="Unassembled WGS sequence"/>
</dbReference>
<evidence type="ECO:0000256" key="7">
    <source>
        <dbReference type="SAM" id="SignalP"/>
    </source>
</evidence>
<dbReference type="PROSITE" id="PS51257">
    <property type="entry name" value="PROKAR_LIPOPROTEIN"/>
    <property type="match status" value="1"/>
</dbReference>
<dbReference type="Pfam" id="PF08085">
    <property type="entry name" value="Entericidin"/>
    <property type="match status" value="1"/>
</dbReference>
<dbReference type="InterPro" id="IPR012556">
    <property type="entry name" value="Entericidin"/>
</dbReference>
<dbReference type="GO" id="GO:0009636">
    <property type="term" value="P:response to toxic substance"/>
    <property type="evidence" value="ECO:0007669"/>
    <property type="project" value="InterPro"/>
</dbReference>
<keyword evidence="5" id="KW-0564">Palmitate</keyword>
<keyword evidence="2" id="KW-1003">Cell membrane</keyword>
<protein>
    <submittedName>
        <fullName evidence="8">Lipoprotein</fullName>
    </submittedName>
</protein>
<comment type="similarity">
    <text evidence="1">Belongs to the EcnA/EcnB lipoprotein family.</text>
</comment>
<evidence type="ECO:0000256" key="6">
    <source>
        <dbReference type="ARBA" id="ARBA00023288"/>
    </source>
</evidence>